<dbReference type="AlphaFoldDB" id="A0AA45WKJ3"/>
<organism evidence="2 3">
    <name type="scientific">Venenivibrio stagnispumantis</name>
    <dbReference type="NCBI Taxonomy" id="407998"/>
    <lineage>
        <taxon>Bacteria</taxon>
        <taxon>Pseudomonadati</taxon>
        <taxon>Aquificota</taxon>
        <taxon>Aquificia</taxon>
        <taxon>Aquificales</taxon>
        <taxon>Hydrogenothermaceae</taxon>
        <taxon>Venenivibrio</taxon>
    </lineage>
</organism>
<evidence type="ECO:0000313" key="3">
    <source>
        <dbReference type="Proteomes" id="UP001157947"/>
    </source>
</evidence>
<gene>
    <name evidence="2" type="ORF">SAMN06264868_104101</name>
</gene>
<proteinExistence type="predicted"/>
<reference evidence="2" key="1">
    <citation type="submission" date="2017-05" db="EMBL/GenBank/DDBJ databases">
        <authorList>
            <person name="Varghese N."/>
            <person name="Submissions S."/>
        </authorList>
    </citation>
    <scope>NUCLEOTIDE SEQUENCE</scope>
    <source>
        <strain evidence="2">DSM 18763</strain>
    </source>
</reference>
<sequence>MKKLEIFFNSLEQNEKRTIFIAVLIFILFIGIFFIYEQYKKIKAIETKITKEIANYNEVLELASIYSSKKGNLKSLNLSDIDKISQISGIKSKVSSIKPINYEGKELFEINLENITPVELETFINNLQKENINIYAITIDNIRQNNNLKISVIAGA</sequence>
<evidence type="ECO:0000313" key="2">
    <source>
        <dbReference type="EMBL" id="SMP06872.1"/>
    </source>
</evidence>
<accession>A0AA45WKJ3</accession>
<keyword evidence="1" id="KW-0472">Membrane</keyword>
<name>A0AA45WKJ3_9AQUI</name>
<keyword evidence="1" id="KW-0812">Transmembrane</keyword>
<keyword evidence="1" id="KW-1133">Transmembrane helix</keyword>
<feature type="transmembrane region" description="Helical" evidence="1">
    <location>
        <begin position="18"/>
        <end position="36"/>
    </location>
</feature>
<keyword evidence="3" id="KW-1185">Reference proteome</keyword>
<comment type="caution">
    <text evidence="2">The sequence shown here is derived from an EMBL/GenBank/DDBJ whole genome shotgun (WGS) entry which is preliminary data.</text>
</comment>
<dbReference type="Proteomes" id="UP001157947">
    <property type="component" value="Unassembled WGS sequence"/>
</dbReference>
<protein>
    <submittedName>
        <fullName evidence="2">Uncharacterized protein</fullName>
    </submittedName>
</protein>
<dbReference type="EMBL" id="FXTX01000004">
    <property type="protein sequence ID" value="SMP06872.1"/>
    <property type="molecule type" value="Genomic_DNA"/>
</dbReference>
<evidence type="ECO:0000256" key="1">
    <source>
        <dbReference type="SAM" id="Phobius"/>
    </source>
</evidence>
<dbReference type="RefSeq" id="WP_265134347.1">
    <property type="nucleotide sequence ID" value="NZ_FXTX01000004.1"/>
</dbReference>